<keyword evidence="3" id="KW-1185">Reference proteome</keyword>
<dbReference type="Proteomes" id="UP000717696">
    <property type="component" value="Unassembled WGS sequence"/>
</dbReference>
<evidence type="ECO:0000313" key="3">
    <source>
        <dbReference type="Proteomes" id="UP000717696"/>
    </source>
</evidence>
<proteinExistence type="predicted"/>
<organism evidence="2 3">
    <name type="scientific">Dactylonectria estremocensis</name>
    <dbReference type="NCBI Taxonomy" id="1079267"/>
    <lineage>
        <taxon>Eukaryota</taxon>
        <taxon>Fungi</taxon>
        <taxon>Dikarya</taxon>
        <taxon>Ascomycota</taxon>
        <taxon>Pezizomycotina</taxon>
        <taxon>Sordariomycetes</taxon>
        <taxon>Hypocreomycetidae</taxon>
        <taxon>Hypocreales</taxon>
        <taxon>Nectriaceae</taxon>
        <taxon>Dactylonectria</taxon>
    </lineage>
</organism>
<dbReference type="EMBL" id="JAGMUU010000005">
    <property type="protein sequence ID" value="KAH7152082.1"/>
    <property type="molecule type" value="Genomic_DNA"/>
</dbReference>
<comment type="caution">
    <text evidence="2">The sequence shown here is derived from an EMBL/GenBank/DDBJ whole genome shotgun (WGS) entry which is preliminary data.</text>
</comment>
<feature type="region of interest" description="Disordered" evidence="1">
    <location>
        <begin position="237"/>
        <end position="261"/>
    </location>
</feature>
<name>A0A9P9J5Q4_9HYPO</name>
<gene>
    <name evidence="2" type="ORF">B0J13DRAFT_605142</name>
</gene>
<evidence type="ECO:0000313" key="2">
    <source>
        <dbReference type="EMBL" id="KAH7152082.1"/>
    </source>
</evidence>
<evidence type="ECO:0000256" key="1">
    <source>
        <dbReference type="SAM" id="MobiDB-lite"/>
    </source>
</evidence>
<feature type="region of interest" description="Disordered" evidence="1">
    <location>
        <begin position="1"/>
        <end position="20"/>
    </location>
</feature>
<dbReference type="AlphaFoldDB" id="A0A9P9J5Q4"/>
<reference evidence="2" key="1">
    <citation type="journal article" date="2021" name="Nat. Commun.">
        <title>Genetic determinants of endophytism in the Arabidopsis root mycobiome.</title>
        <authorList>
            <person name="Mesny F."/>
            <person name="Miyauchi S."/>
            <person name="Thiergart T."/>
            <person name="Pickel B."/>
            <person name="Atanasova L."/>
            <person name="Karlsson M."/>
            <person name="Huettel B."/>
            <person name="Barry K.W."/>
            <person name="Haridas S."/>
            <person name="Chen C."/>
            <person name="Bauer D."/>
            <person name="Andreopoulos W."/>
            <person name="Pangilinan J."/>
            <person name="LaButti K."/>
            <person name="Riley R."/>
            <person name="Lipzen A."/>
            <person name="Clum A."/>
            <person name="Drula E."/>
            <person name="Henrissat B."/>
            <person name="Kohler A."/>
            <person name="Grigoriev I.V."/>
            <person name="Martin F.M."/>
            <person name="Hacquard S."/>
        </authorList>
    </citation>
    <scope>NUCLEOTIDE SEQUENCE</scope>
    <source>
        <strain evidence="2">MPI-CAGE-AT-0021</strain>
    </source>
</reference>
<accession>A0A9P9J5Q4</accession>
<sequence>MASMASGVAGQQGVAPERGWSREHEAGYGLWLDGATIQQEPRALLIGHMRSKTCTGRPFSRPESYPRRGRPMGERPSDLGQGLHTLVEALFLSPVRADAREARGDNASSTRHTKFPDPTKEAINVSCQTRSTIRVTNGISFGTDTAPHWDGLLRSITAGPRGKPLERRDAMPASLLDATAGPLTHSDGRRLSQLARTTSSREMKVSDEINSGSSGAFQIGSRRGIVDGKSRYLEDYPMASAGSSRDPRGDRPTATSPRNPGLQQAVLEQGGMVILGTPSTGRALHRLATSDLPYPASPSARGSLHCNHPTPWIPFPPTRRNTAESRLLVASHIPETTLLQ</sequence>
<feature type="region of interest" description="Disordered" evidence="1">
    <location>
        <begin position="195"/>
        <end position="221"/>
    </location>
</feature>
<feature type="region of interest" description="Disordered" evidence="1">
    <location>
        <begin position="53"/>
        <end position="78"/>
    </location>
</feature>
<protein>
    <submittedName>
        <fullName evidence="2">Uncharacterized protein</fullName>
    </submittedName>
</protein>